<evidence type="ECO:0000256" key="1">
    <source>
        <dbReference type="ARBA" id="ARBA00022473"/>
    </source>
</evidence>
<evidence type="ECO:0000259" key="5">
    <source>
        <dbReference type="PROSITE" id="PS50303"/>
    </source>
</evidence>
<dbReference type="InterPro" id="IPR033133">
    <property type="entry name" value="PUM-HD"/>
</dbReference>
<keyword evidence="1" id="KW-0217">Developmental protein</keyword>
<accession>A0A183CED0</accession>
<dbReference type="InterPro" id="IPR016024">
    <property type="entry name" value="ARM-type_fold"/>
</dbReference>
<evidence type="ECO:0000256" key="4">
    <source>
        <dbReference type="PROSITE-ProRule" id="PRU00317"/>
    </source>
</evidence>
<dbReference type="SUPFAM" id="SSF48371">
    <property type="entry name" value="ARM repeat"/>
    <property type="match status" value="1"/>
</dbReference>
<dbReference type="PANTHER" id="PTHR12537">
    <property type="entry name" value="RNA BINDING PROTEIN PUMILIO-RELATED"/>
    <property type="match status" value="1"/>
</dbReference>
<keyword evidence="6" id="KW-1185">Reference proteome</keyword>
<evidence type="ECO:0000313" key="6">
    <source>
        <dbReference type="Proteomes" id="UP000050741"/>
    </source>
</evidence>
<name>A0A183CED0_GLOPA</name>
<reference evidence="7" key="2">
    <citation type="submission" date="2016-06" db="UniProtKB">
        <authorList>
            <consortium name="WormBaseParasite"/>
        </authorList>
    </citation>
    <scope>IDENTIFICATION</scope>
</reference>
<dbReference type="GO" id="GO:0003730">
    <property type="term" value="F:mRNA 3'-UTR binding"/>
    <property type="evidence" value="ECO:0007669"/>
    <property type="project" value="TreeGrafter"/>
</dbReference>
<keyword evidence="2" id="KW-0677">Repeat</keyword>
<dbReference type="InterPro" id="IPR001313">
    <property type="entry name" value="Pumilio_RNA-bd_rpt"/>
</dbReference>
<dbReference type="SMART" id="SM00025">
    <property type="entry name" value="Pumilio"/>
    <property type="match status" value="2"/>
</dbReference>
<dbReference type="GO" id="GO:0030154">
    <property type="term" value="P:cell differentiation"/>
    <property type="evidence" value="ECO:0007669"/>
    <property type="project" value="UniProtKB-KW"/>
</dbReference>
<dbReference type="Pfam" id="PF00806">
    <property type="entry name" value="PUF"/>
    <property type="match status" value="2"/>
</dbReference>
<feature type="repeat" description="Pumilio" evidence="4">
    <location>
        <begin position="79"/>
        <end position="114"/>
    </location>
</feature>
<feature type="domain" description="PUM-HD" evidence="5">
    <location>
        <begin position="1"/>
        <end position="115"/>
    </location>
</feature>
<dbReference type="InterPro" id="IPR011989">
    <property type="entry name" value="ARM-like"/>
</dbReference>
<dbReference type="GO" id="GO:0010608">
    <property type="term" value="P:post-transcriptional regulation of gene expression"/>
    <property type="evidence" value="ECO:0007669"/>
    <property type="project" value="TreeGrafter"/>
</dbReference>
<dbReference type="PANTHER" id="PTHR12537:SF12">
    <property type="entry name" value="MATERNAL PROTEIN PUMILIO"/>
    <property type="match status" value="1"/>
</dbReference>
<dbReference type="WBParaSite" id="GPLIN_001123400">
    <property type="protein sequence ID" value="GPLIN_001123400"/>
    <property type="gene ID" value="GPLIN_001123400"/>
</dbReference>
<dbReference type="AlphaFoldDB" id="A0A183CED0"/>
<dbReference type="GO" id="GO:0005737">
    <property type="term" value="C:cytoplasm"/>
    <property type="evidence" value="ECO:0007669"/>
    <property type="project" value="TreeGrafter"/>
</dbReference>
<evidence type="ECO:0000256" key="3">
    <source>
        <dbReference type="ARBA" id="ARBA00022782"/>
    </source>
</evidence>
<protein>
    <submittedName>
        <fullName evidence="7">PUM-HD domain-containing protein</fullName>
    </submittedName>
</protein>
<dbReference type="Proteomes" id="UP000050741">
    <property type="component" value="Unassembled WGS sequence"/>
</dbReference>
<proteinExistence type="predicted"/>
<keyword evidence="3" id="KW-0221">Differentiation</keyword>
<reference evidence="6" key="1">
    <citation type="submission" date="2014-05" db="EMBL/GenBank/DDBJ databases">
        <title>The genome and life-stage specific transcriptomes of Globodera pallida elucidate key aspects of plant parasitism by a cyst nematode.</title>
        <authorList>
            <person name="Cotton J.A."/>
            <person name="Lilley C.J."/>
            <person name="Jones L.M."/>
            <person name="Kikuchi T."/>
            <person name="Reid A.J."/>
            <person name="Thorpe P."/>
            <person name="Tsai I.J."/>
            <person name="Beasley H."/>
            <person name="Blok V."/>
            <person name="Cock P.J.A."/>
            <person name="Van den Akker S.E."/>
            <person name="Holroyd N."/>
            <person name="Hunt M."/>
            <person name="Mantelin S."/>
            <person name="Naghra H."/>
            <person name="Pain A."/>
            <person name="Palomares-Rius J.E."/>
            <person name="Zarowiecki M."/>
            <person name="Berriman M."/>
            <person name="Jones J.T."/>
            <person name="Urwin P.E."/>
        </authorList>
    </citation>
    <scope>NUCLEOTIDE SEQUENCE [LARGE SCALE GENOMIC DNA]</scope>
    <source>
        <strain evidence="6">Lindley</strain>
    </source>
</reference>
<sequence length="115" mass="13307">MAHYLNPFEKLTQSLKMIERFIRNFLNGQHIIRKVHRAKLVDALRGHVLTLALHKSGSHVIRAVLESVDKASQIEIINEISAQVIPLPLHKYGNWVIQFVLEHCTQKRLVQYGSY</sequence>
<evidence type="ECO:0000256" key="2">
    <source>
        <dbReference type="ARBA" id="ARBA00022737"/>
    </source>
</evidence>
<dbReference type="PROSITE" id="PS50302">
    <property type="entry name" value="PUM"/>
    <property type="match status" value="2"/>
</dbReference>
<evidence type="ECO:0000313" key="7">
    <source>
        <dbReference type="WBParaSite" id="GPLIN_001123400"/>
    </source>
</evidence>
<feature type="repeat" description="Pumilio" evidence="4">
    <location>
        <begin position="43"/>
        <end position="78"/>
    </location>
</feature>
<dbReference type="PROSITE" id="PS50303">
    <property type="entry name" value="PUM_HD"/>
    <property type="match status" value="1"/>
</dbReference>
<dbReference type="Gene3D" id="1.25.10.10">
    <property type="entry name" value="Leucine-rich Repeat Variant"/>
    <property type="match status" value="1"/>
</dbReference>
<organism evidence="6 7">
    <name type="scientific">Globodera pallida</name>
    <name type="common">Potato cyst nematode worm</name>
    <name type="synonym">Heterodera pallida</name>
    <dbReference type="NCBI Taxonomy" id="36090"/>
    <lineage>
        <taxon>Eukaryota</taxon>
        <taxon>Metazoa</taxon>
        <taxon>Ecdysozoa</taxon>
        <taxon>Nematoda</taxon>
        <taxon>Chromadorea</taxon>
        <taxon>Rhabditida</taxon>
        <taxon>Tylenchina</taxon>
        <taxon>Tylenchomorpha</taxon>
        <taxon>Tylenchoidea</taxon>
        <taxon>Heteroderidae</taxon>
        <taxon>Heteroderinae</taxon>
        <taxon>Globodera</taxon>
    </lineage>
</organism>